<comment type="caution">
    <text evidence="2">The sequence shown here is derived from an EMBL/GenBank/DDBJ whole genome shotgun (WGS) entry which is preliminary data.</text>
</comment>
<proteinExistence type="predicted"/>
<dbReference type="EMBL" id="JBDIVD010000002">
    <property type="protein sequence ID" value="MEN3156376.1"/>
    <property type="molecule type" value="Genomic_DNA"/>
</dbReference>
<keyword evidence="1" id="KW-0812">Transmembrane</keyword>
<organism evidence="2 3">
    <name type="scientific">Priestia aryabhattai</name>
    <name type="common">Bacillus aryabhattai</name>
    <dbReference type="NCBI Taxonomy" id="412384"/>
    <lineage>
        <taxon>Bacteria</taxon>
        <taxon>Bacillati</taxon>
        <taxon>Bacillota</taxon>
        <taxon>Bacilli</taxon>
        <taxon>Bacillales</taxon>
        <taxon>Bacillaceae</taxon>
        <taxon>Priestia</taxon>
    </lineage>
</organism>
<feature type="transmembrane region" description="Helical" evidence="1">
    <location>
        <begin position="49"/>
        <end position="71"/>
    </location>
</feature>
<evidence type="ECO:0000313" key="2">
    <source>
        <dbReference type="EMBL" id="MEN3156376.1"/>
    </source>
</evidence>
<reference evidence="2 3" key="1">
    <citation type="submission" date="2024-05" db="EMBL/GenBank/DDBJ databases">
        <title>The mechanism of isolation and screening of efficient mineral weathering bacteria priestia aryabhattai c4-10 with weathered biotite.</title>
        <authorList>
            <person name="Yang S."/>
        </authorList>
    </citation>
    <scope>NUCLEOTIDE SEQUENCE [LARGE SCALE GENOMIC DNA]</scope>
    <source>
        <strain evidence="2 3">C4-10</strain>
    </source>
</reference>
<protein>
    <submittedName>
        <fullName evidence="2">Stage II sporulation protein P</fullName>
    </submittedName>
</protein>
<evidence type="ECO:0000256" key="1">
    <source>
        <dbReference type="SAM" id="Phobius"/>
    </source>
</evidence>
<keyword evidence="1" id="KW-0472">Membrane</keyword>
<dbReference type="RefSeq" id="WP_345936342.1">
    <property type="nucleotide sequence ID" value="NZ_JBDIVD010000002.1"/>
</dbReference>
<feature type="non-terminal residue" evidence="2">
    <location>
        <position position="249"/>
    </location>
</feature>
<gene>
    <name evidence="2" type="ORF">ABDD91_26415</name>
</gene>
<evidence type="ECO:0000313" key="3">
    <source>
        <dbReference type="Proteomes" id="UP001418804"/>
    </source>
</evidence>
<reference evidence="2 3" key="2">
    <citation type="submission" date="2024-05" db="EMBL/GenBank/DDBJ databases">
        <authorList>
            <person name="Zheng X."/>
        </authorList>
    </citation>
    <scope>NUCLEOTIDE SEQUENCE [LARGE SCALE GENOMIC DNA]</scope>
    <source>
        <strain evidence="2 3">C4-10</strain>
    </source>
</reference>
<dbReference type="AlphaFoldDB" id="A0ABD5L2F0"/>
<accession>A0ABD5L2F0</accession>
<dbReference type="Pfam" id="PF07454">
    <property type="entry name" value="SpoIIP"/>
    <property type="match status" value="1"/>
</dbReference>
<dbReference type="InterPro" id="IPR010897">
    <property type="entry name" value="Spore_II_P"/>
</dbReference>
<dbReference type="Proteomes" id="UP001418804">
    <property type="component" value="Unassembled WGS sequence"/>
</dbReference>
<keyword evidence="1" id="KW-1133">Transmembrane helix</keyword>
<sequence length="249" mass="28746">MRARTEQEWIRLLKDGDELKPDQEYIHQTRKKLLYEARKLRSKREKKKAWRMIWPSMMAVALAAVLVVTVVSQTEAPKPHSSTYSSLGTASKPSQIDKNTKVFIYNTHSRESFETKEIAGYNRTKNVQTVAKDLGRYLKQQSIPNTIDDTDYVKLLLKKDMDFKDIYKLSRKSVKKAVKDYPNVQLMLDIHRDAGVGEREITTTKVNGKSVAKVQFFVSNSHLDYSENLKMAVELDHMLNEMYPGISRG</sequence>
<name>A0ABD5L2F0_PRIAR</name>